<dbReference type="EMBL" id="CP134876">
    <property type="protein sequence ID" value="WNM39145.1"/>
    <property type="molecule type" value="Genomic_DNA"/>
</dbReference>
<dbReference type="InterPro" id="IPR029024">
    <property type="entry name" value="TerB-like"/>
</dbReference>
<feature type="region of interest" description="Disordered" evidence="1">
    <location>
        <begin position="78"/>
        <end position="104"/>
    </location>
</feature>
<name>A0ABY9ZVV0_9ACTN</name>
<reference evidence="3 4" key="1">
    <citation type="submission" date="2023-09" db="EMBL/GenBank/DDBJ databases">
        <title>Micromonospora halotolerans DSM 45598 genome sequence.</title>
        <authorList>
            <person name="Mo P."/>
        </authorList>
    </citation>
    <scope>NUCLEOTIDE SEQUENCE [LARGE SCALE GENOMIC DNA]</scope>
    <source>
        <strain evidence="3 4">DSM 45598</strain>
    </source>
</reference>
<dbReference type="SUPFAM" id="SSF158682">
    <property type="entry name" value="TerB-like"/>
    <property type="match status" value="1"/>
</dbReference>
<feature type="transmembrane region" description="Helical" evidence="2">
    <location>
        <begin position="418"/>
        <end position="446"/>
    </location>
</feature>
<gene>
    <name evidence="3" type="ORF">RMN56_29165</name>
</gene>
<keyword evidence="4" id="KW-1185">Reference proteome</keyword>
<accession>A0ABY9ZVV0</accession>
<organism evidence="3 4">
    <name type="scientific">Micromonospora halotolerans</name>
    <dbReference type="NCBI Taxonomy" id="709879"/>
    <lineage>
        <taxon>Bacteria</taxon>
        <taxon>Bacillati</taxon>
        <taxon>Actinomycetota</taxon>
        <taxon>Actinomycetes</taxon>
        <taxon>Micromonosporales</taxon>
        <taxon>Micromonosporaceae</taxon>
        <taxon>Micromonospora</taxon>
    </lineage>
</organism>
<protein>
    <submittedName>
        <fullName evidence="3">TerB family tellurite resistance protein</fullName>
    </submittedName>
</protein>
<evidence type="ECO:0000256" key="2">
    <source>
        <dbReference type="SAM" id="Phobius"/>
    </source>
</evidence>
<dbReference type="RefSeq" id="WP_313721050.1">
    <property type="nucleotide sequence ID" value="NZ_CP134876.1"/>
</dbReference>
<feature type="transmembrane region" description="Helical" evidence="2">
    <location>
        <begin position="386"/>
        <end position="406"/>
    </location>
</feature>
<proteinExistence type="predicted"/>
<dbReference type="Gene3D" id="1.10.3680.10">
    <property type="entry name" value="TerB-like"/>
    <property type="match status" value="1"/>
</dbReference>
<keyword evidence="2" id="KW-0472">Membrane</keyword>
<keyword evidence="2" id="KW-0812">Transmembrane</keyword>
<keyword evidence="2" id="KW-1133">Transmembrane helix</keyword>
<evidence type="ECO:0000256" key="1">
    <source>
        <dbReference type="SAM" id="MobiDB-lite"/>
    </source>
</evidence>
<dbReference type="CDD" id="cd07177">
    <property type="entry name" value="terB_like"/>
    <property type="match status" value="1"/>
</dbReference>
<evidence type="ECO:0000313" key="3">
    <source>
        <dbReference type="EMBL" id="WNM39145.1"/>
    </source>
</evidence>
<evidence type="ECO:0000313" key="4">
    <source>
        <dbReference type="Proteomes" id="UP001303001"/>
    </source>
</evidence>
<dbReference type="Proteomes" id="UP001303001">
    <property type="component" value="Chromosome"/>
</dbReference>
<sequence length="541" mass="57629">MVRRDQREKHGETQAIADDRLAVERDVLRPLPSLRLEGPRGVSRKVDKLSTVRMCRGDDAGQARQLTERDEFAEDALAVRSRGADEPRGGGRAPGGSPGIEALGEAGGATAVGHRNLADEDMRLGRWEDVVPSVATDSLSPKDVRGMAMGLRDVGFGRLKGVADAAGRMVADSTSVARQLVADAAGDAQERVKQSAEQVMAKVGEVKEGLSAWSSGNPADVGDLSALSADGKLLYCRVLVSLALVDGLLDPREIANLYLFASTIGLDGEARSELRREITGAQRDTASDAGVPDATVELSRKLHDCLEEDQREPVFTVLVRDLVRISRADRHAADVERERIVLVAGLVFAESADKVVEATERFVIAEEDFASGKITTSQLEATTKDIAAKAAAFGAPIAAISLAGSVSGLSGAGITSGLAALGFGGLLGLSAMVTGIGTVVILGVAVHQGARWVLATNERERENRREHLIQQVIKSHQQAMAELTDDIAGLGHRMEAYLTQTTRNEERLATLRDELAAFQLALVNLQSSQEAFERREPLSVG</sequence>